<dbReference type="GO" id="GO:0016887">
    <property type="term" value="F:ATP hydrolysis activity"/>
    <property type="evidence" value="ECO:0007669"/>
    <property type="project" value="InterPro"/>
</dbReference>
<evidence type="ECO:0000256" key="1">
    <source>
        <dbReference type="ARBA" id="ARBA00022448"/>
    </source>
</evidence>
<reference evidence="8" key="1">
    <citation type="submission" date="2021-03" db="EMBL/GenBank/DDBJ databases">
        <authorList>
            <person name="Jaffe A."/>
        </authorList>
    </citation>
    <scope>NUCLEOTIDE SEQUENCE</scope>
    <source>
        <strain evidence="8">RIFCSPLOWO2_01_FULL_58_19</strain>
    </source>
</reference>
<protein>
    <recommendedName>
        <fullName evidence="6">Probable branched-chain amino acid transport ATP-binding protein LivG</fullName>
    </recommendedName>
</protein>
<dbReference type="AlphaFoldDB" id="A0A8T4LHJ6"/>
<comment type="caution">
    <text evidence="8">The sequence shown here is derived from an EMBL/GenBank/DDBJ whole genome shotgun (WGS) entry which is preliminary data.</text>
</comment>
<dbReference type="PROSITE" id="PS50893">
    <property type="entry name" value="ABC_TRANSPORTER_2"/>
    <property type="match status" value="1"/>
</dbReference>
<sequence>MLNVRGISKDFGGLKALNNVSFEVGEREVVGLIGPNGSGKTTLFEIINGFYLPSHGSVECCGQRITGLLPHEIARRGIGRTFQIVRLFPKLTVLENLLVAEQHLKGELLLHALLKLRHVEAEDRANKEKALKLLELVELGHKKNELAENLSYGQQKLLEIARALALEPRILLLDEPDAGLNPTIARKVFNVVKELKKEGKSVLMIEHDMETVMGLCDRVVVLDFGEKIAEGTPKEIQANEKVLEAYLGKVKK</sequence>
<dbReference type="CDD" id="cd03219">
    <property type="entry name" value="ABC_Mj1267_LivG_branched"/>
    <property type="match status" value="1"/>
</dbReference>
<reference evidence="8" key="2">
    <citation type="submission" date="2021-05" db="EMBL/GenBank/DDBJ databases">
        <title>Protein family content uncovers lineage relationships and bacterial pathway maintenance mechanisms in DPANN archaea.</title>
        <authorList>
            <person name="Castelle C.J."/>
            <person name="Meheust R."/>
            <person name="Jaffe A.L."/>
            <person name="Seitz K."/>
            <person name="Gong X."/>
            <person name="Baker B.J."/>
            <person name="Banfield J.F."/>
        </authorList>
    </citation>
    <scope>NUCLEOTIDE SEQUENCE</scope>
    <source>
        <strain evidence="8">RIFCSPLOWO2_01_FULL_58_19</strain>
    </source>
</reference>
<name>A0A8T4LHJ6_9ARCH</name>
<dbReference type="Pfam" id="PF12399">
    <property type="entry name" value="BCA_ABC_TP_C"/>
    <property type="match status" value="1"/>
</dbReference>
<dbReference type="SMART" id="SM00382">
    <property type="entry name" value="AAA"/>
    <property type="match status" value="1"/>
</dbReference>
<dbReference type="GO" id="GO:0005886">
    <property type="term" value="C:plasma membrane"/>
    <property type="evidence" value="ECO:0007669"/>
    <property type="project" value="TreeGrafter"/>
</dbReference>
<comment type="function">
    <text evidence="5">Probable component of a branched-chain amino-acid transport system.</text>
</comment>
<dbReference type="InterPro" id="IPR003439">
    <property type="entry name" value="ABC_transporter-like_ATP-bd"/>
</dbReference>
<dbReference type="PROSITE" id="PS00211">
    <property type="entry name" value="ABC_TRANSPORTER_1"/>
    <property type="match status" value="1"/>
</dbReference>
<evidence type="ECO:0000256" key="6">
    <source>
        <dbReference type="ARBA" id="ARBA00072811"/>
    </source>
</evidence>
<organism evidence="8 9">
    <name type="scientific">Candidatus Iainarchaeum sp</name>
    <dbReference type="NCBI Taxonomy" id="3101447"/>
    <lineage>
        <taxon>Archaea</taxon>
        <taxon>Candidatus Iainarchaeota</taxon>
        <taxon>Candidatus Iainarchaeia</taxon>
        <taxon>Candidatus Iainarchaeales</taxon>
        <taxon>Candidatus Iainarchaeaceae</taxon>
        <taxon>Candidatus Iainarchaeum</taxon>
    </lineage>
</organism>
<dbReference type="GO" id="GO:0006865">
    <property type="term" value="P:amino acid transport"/>
    <property type="evidence" value="ECO:0007669"/>
    <property type="project" value="UniProtKB-KW"/>
</dbReference>
<dbReference type="Proteomes" id="UP000678237">
    <property type="component" value="Unassembled WGS sequence"/>
</dbReference>
<dbReference type="Gene3D" id="3.40.50.300">
    <property type="entry name" value="P-loop containing nucleotide triphosphate hydrolases"/>
    <property type="match status" value="1"/>
</dbReference>
<evidence type="ECO:0000256" key="3">
    <source>
        <dbReference type="ARBA" id="ARBA00022840"/>
    </source>
</evidence>
<feature type="domain" description="ABC transporter" evidence="7">
    <location>
        <begin position="2"/>
        <end position="249"/>
    </location>
</feature>
<dbReference type="PANTHER" id="PTHR45772">
    <property type="entry name" value="CONSERVED COMPONENT OF ABC TRANSPORTER FOR NATURAL AMINO ACIDS-RELATED"/>
    <property type="match status" value="1"/>
</dbReference>
<dbReference type="GO" id="GO:0005524">
    <property type="term" value="F:ATP binding"/>
    <property type="evidence" value="ECO:0007669"/>
    <property type="project" value="UniProtKB-KW"/>
</dbReference>
<keyword evidence="4" id="KW-0029">Amino-acid transport</keyword>
<dbReference type="InterPro" id="IPR027417">
    <property type="entry name" value="P-loop_NTPase"/>
</dbReference>
<dbReference type="SUPFAM" id="SSF52540">
    <property type="entry name" value="P-loop containing nucleoside triphosphate hydrolases"/>
    <property type="match status" value="1"/>
</dbReference>
<dbReference type="InterPro" id="IPR051120">
    <property type="entry name" value="ABC_AA/LPS_Transport"/>
</dbReference>
<accession>A0A8T4LHJ6</accession>
<dbReference type="EMBL" id="JAGVWE010000002">
    <property type="protein sequence ID" value="MBS3062366.1"/>
    <property type="molecule type" value="Genomic_DNA"/>
</dbReference>
<keyword evidence="2" id="KW-0547">Nucleotide-binding</keyword>
<keyword evidence="1" id="KW-0813">Transport</keyword>
<evidence type="ECO:0000256" key="4">
    <source>
        <dbReference type="ARBA" id="ARBA00022970"/>
    </source>
</evidence>
<gene>
    <name evidence="8" type="ORF">J4203_00705</name>
</gene>
<evidence type="ECO:0000256" key="2">
    <source>
        <dbReference type="ARBA" id="ARBA00022741"/>
    </source>
</evidence>
<evidence type="ECO:0000259" key="7">
    <source>
        <dbReference type="PROSITE" id="PS50893"/>
    </source>
</evidence>
<dbReference type="PANTHER" id="PTHR45772:SF9">
    <property type="entry name" value="CONSERVED COMPONENT OF ABC TRANSPORTER FOR NATURAL AMINO ACIDS"/>
    <property type="match status" value="1"/>
</dbReference>
<dbReference type="InterPro" id="IPR003593">
    <property type="entry name" value="AAA+_ATPase"/>
</dbReference>
<dbReference type="Pfam" id="PF00005">
    <property type="entry name" value="ABC_tran"/>
    <property type="match status" value="1"/>
</dbReference>
<keyword evidence="3 8" id="KW-0067">ATP-binding</keyword>
<evidence type="ECO:0000313" key="8">
    <source>
        <dbReference type="EMBL" id="MBS3062366.1"/>
    </source>
</evidence>
<evidence type="ECO:0000313" key="9">
    <source>
        <dbReference type="Proteomes" id="UP000678237"/>
    </source>
</evidence>
<proteinExistence type="predicted"/>
<evidence type="ECO:0000256" key="5">
    <source>
        <dbReference type="ARBA" id="ARBA00056071"/>
    </source>
</evidence>
<dbReference type="InterPro" id="IPR032823">
    <property type="entry name" value="BCA_ABC_TP_C"/>
</dbReference>
<dbReference type="FunFam" id="3.40.50.300:FF:000421">
    <property type="entry name" value="Branched-chain amino acid ABC transporter ATP-binding protein"/>
    <property type="match status" value="1"/>
</dbReference>
<dbReference type="InterPro" id="IPR017871">
    <property type="entry name" value="ABC_transporter-like_CS"/>
</dbReference>